<evidence type="ECO:0000313" key="1">
    <source>
        <dbReference type="EMBL" id="GBN53630.1"/>
    </source>
</evidence>
<reference evidence="1 2" key="1">
    <citation type="journal article" date="2019" name="Sci. Rep.">
        <title>Orb-weaving spider Araneus ventricosus genome elucidates the spidroin gene catalogue.</title>
        <authorList>
            <person name="Kono N."/>
            <person name="Nakamura H."/>
            <person name="Ohtoshi R."/>
            <person name="Moran D.A.P."/>
            <person name="Shinohara A."/>
            <person name="Yoshida Y."/>
            <person name="Fujiwara M."/>
            <person name="Mori M."/>
            <person name="Tomita M."/>
            <person name="Arakawa K."/>
        </authorList>
    </citation>
    <scope>NUCLEOTIDE SEQUENCE [LARGE SCALE GENOMIC DNA]</scope>
</reference>
<keyword evidence="2" id="KW-1185">Reference proteome</keyword>
<evidence type="ECO:0000313" key="2">
    <source>
        <dbReference type="Proteomes" id="UP000499080"/>
    </source>
</evidence>
<dbReference type="AlphaFoldDB" id="A0A4Y2PSU6"/>
<protein>
    <submittedName>
        <fullName evidence="1">Uncharacterized protein</fullName>
    </submittedName>
</protein>
<accession>A0A4Y2PSU6</accession>
<organism evidence="1 2">
    <name type="scientific">Araneus ventricosus</name>
    <name type="common">Orbweaver spider</name>
    <name type="synonym">Epeira ventricosa</name>
    <dbReference type="NCBI Taxonomy" id="182803"/>
    <lineage>
        <taxon>Eukaryota</taxon>
        <taxon>Metazoa</taxon>
        <taxon>Ecdysozoa</taxon>
        <taxon>Arthropoda</taxon>
        <taxon>Chelicerata</taxon>
        <taxon>Arachnida</taxon>
        <taxon>Araneae</taxon>
        <taxon>Araneomorphae</taxon>
        <taxon>Entelegynae</taxon>
        <taxon>Araneoidea</taxon>
        <taxon>Araneidae</taxon>
        <taxon>Araneus</taxon>
    </lineage>
</organism>
<gene>
    <name evidence="1" type="ORF">AVEN_40469_1</name>
</gene>
<sequence>MGLILLTSPLRATRGLLWGGPLSLNRGPMTRTQLKQHLPLQASEPYQRGTHEVRFNLQQTNTHGYSSSSFGFPTFTAYLRILLWFGLRSLFIGSQRHVTSLASE</sequence>
<comment type="caution">
    <text evidence="1">The sequence shown here is derived from an EMBL/GenBank/DDBJ whole genome shotgun (WGS) entry which is preliminary data.</text>
</comment>
<name>A0A4Y2PSU6_ARAVE</name>
<dbReference type="EMBL" id="BGPR01011923">
    <property type="protein sequence ID" value="GBN53630.1"/>
    <property type="molecule type" value="Genomic_DNA"/>
</dbReference>
<dbReference type="Proteomes" id="UP000499080">
    <property type="component" value="Unassembled WGS sequence"/>
</dbReference>
<proteinExistence type="predicted"/>